<dbReference type="Proteomes" id="UP001199642">
    <property type="component" value="Chromosome"/>
</dbReference>
<keyword evidence="1" id="KW-0472">Membrane</keyword>
<organism evidence="2 3">
    <name type="scientific">Microbacterium resistens</name>
    <dbReference type="NCBI Taxonomy" id="156977"/>
    <lineage>
        <taxon>Bacteria</taxon>
        <taxon>Bacillati</taxon>
        <taxon>Actinomycetota</taxon>
        <taxon>Actinomycetes</taxon>
        <taxon>Micrococcales</taxon>
        <taxon>Microbacteriaceae</taxon>
        <taxon>Microbacterium</taxon>
    </lineage>
</organism>
<evidence type="ECO:0000313" key="3">
    <source>
        <dbReference type="Proteomes" id="UP001199642"/>
    </source>
</evidence>
<feature type="transmembrane region" description="Helical" evidence="1">
    <location>
        <begin position="95"/>
        <end position="119"/>
    </location>
</feature>
<accession>A0ABY3RV12</accession>
<keyword evidence="1" id="KW-0812">Transmembrane</keyword>
<feature type="transmembrane region" description="Helical" evidence="1">
    <location>
        <begin position="35"/>
        <end position="58"/>
    </location>
</feature>
<evidence type="ECO:0000313" key="2">
    <source>
        <dbReference type="EMBL" id="UGS27711.1"/>
    </source>
</evidence>
<name>A0ABY3RV12_9MICO</name>
<feature type="transmembrane region" description="Helical" evidence="1">
    <location>
        <begin position="7"/>
        <end position="29"/>
    </location>
</feature>
<protein>
    <submittedName>
        <fullName evidence="2">MFS transporter permease</fullName>
    </submittedName>
</protein>
<reference evidence="2 3" key="1">
    <citation type="submission" date="2023-01" db="EMBL/GenBank/DDBJ databases">
        <title>Characterization of estradiol degrading bacteria Microbacterium sp. MZT7 and reveal degrading genes through genome analysis.</title>
        <authorList>
            <person name="Hao P."/>
            <person name="Gao Y."/>
        </authorList>
    </citation>
    <scope>NUCLEOTIDE SEQUENCE [LARGE SCALE GENOMIC DNA]</scope>
    <source>
        <strain evidence="2 3">MZT7</strain>
    </source>
</reference>
<dbReference type="RefSeq" id="WP_231821012.1">
    <property type="nucleotide sequence ID" value="NZ_CP082781.1"/>
</dbReference>
<keyword evidence="1" id="KW-1133">Transmembrane helix</keyword>
<evidence type="ECO:0000256" key="1">
    <source>
        <dbReference type="SAM" id="Phobius"/>
    </source>
</evidence>
<keyword evidence="3" id="KW-1185">Reference proteome</keyword>
<proteinExistence type="predicted"/>
<dbReference type="EMBL" id="CP082781">
    <property type="protein sequence ID" value="UGS27711.1"/>
    <property type="molecule type" value="Genomic_DNA"/>
</dbReference>
<feature type="transmembrane region" description="Helical" evidence="1">
    <location>
        <begin position="70"/>
        <end position="89"/>
    </location>
</feature>
<sequence length="172" mass="18833">MWLRRVFFRWLPLAAAVLPVWLLVGWGVFQAGGWAFLWVLFIAVPSVLVGQLVLLLLVRARPSVRAERAVSWWDVLGFTVWHGLTVAVGCFPEGAFAWLLTGAIAAFLALFWSSLWQLWTEARGGRRVVAESETVWATTIGGDDRSGPVRGTPRGEVIVIAEAGRPGDAGGH</sequence>
<gene>
    <name evidence="2" type="ORF">K8F61_05905</name>
</gene>